<keyword evidence="1" id="KW-0489">Methyltransferase</keyword>
<sequence>MDLTLIISFGVLLGCLISLSWFAGTDAPYVPTKMEAIRKILRLAGVKKGKKFYELGSGDGRVVVAAAKLGATSRGIEQSLLRVLYSKYKATNLKRAKFIHANIFQKDYSDADIIYIYLLMKGVVKLETKLKKELKKGSIVITQTYHFKNWKPFRKIDLSEAIDFSKDINGAGVFWLYKR</sequence>
<protein>
    <recommendedName>
        <fullName evidence="6">DOT1 domain-containing protein</fullName>
    </recommendedName>
</protein>
<evidence type="ECO:0000313" key="5">
    <source>
        <dbReference type="Proteomes" id="UP000183317"/>
    </source>
</evidence>
<dbReference type="AlphaFoldDB" id="A0A1F5MGH5"/>
<dbReference type="GO" id="GO:0032259">
    <property type="term" value="P:methylation"/>
    <property type="evidence" value="ECO:0007669"/>
    <property type="project" value="UniProtKB-KW"/>
</dbReference>
<comment type="caution">
    <text evidence="4">The sequence shown here is derived from an EMBL/GenBank/DDBJ whole genome shotgun (WGS) entry which is preliminary data.</text>
</comment>
<dbReference type="EMBL" id="MFDU01000014">
    <property type="protein sequence ID" value="OGE64462.1"/>
    <property type="molecule type" value="Genomic_DNA"/>
</dbReference>
<keyword evidence="3" id="KW-0949">S-adenosyl-L-methionine</keyword>
<evidence type="ECO:0000256" key="2">
    <source>
        <dbReference type="ARBA" id="ARBA00022679"/>
    </source>
</evidence>
<dbReference type="PANTHER" id="PTHR13610">
    <property type="entry name" value="METHYLTRANSFERASE DOMAIN-CONTAINING PROTEIN"/>
    <property type="match status" value="1"/>
</dbReference>
<dbReference type="Proteomes" id="UP000183317">
    <property type="component" value="Unassembled WGS sequence"/>
</dbReference>
<dbReference type="InterPro" id="IPR029063">
    <property type="entry name" value="SAM-dependent_MTases_sf"/>
</dbReference>
<dbReference type="PANTHER" id="PTHR13610:SF9">
    <property type="entry name" value="FI06469P"/>
    <property type="match status" value="1"/>
</dbReference>
<organism evidence="4 5">
    <name type="scientific">Candidatus Daviesbacteria bacterium RIFCSPLOWO2_02_FULL_36_8</name>
    <dbReference type="NCBI Taxonomy" id="1797793"/>
    <lineage>
        <taxon>Bacteria</taxon>
        <taxon>Candidatus Daviesiibacteriota</taxon>
    </lineage>
</organism>
<reference evidence="4 5" key="1">
    <citation type="journal article" date="2016" name="Nat. Commun.">
        <title>Thousands of microbial genomes shed light on interconnected biogeochemical processes in an aquifer system.</title>
        <authorList>
            <person name="Anantharaman K."/>
            <person name="Brown C.T."/>
            <person name="Hug L.A."/>
            <person name="Sharon I."/>
            <person name="Castelle C.J."/>
            <person name="Probst A.J."/>
            <person name="Thomas B.C."/>
            <person name="Singh A."/>
            <person name="Wilkins M.J."/>
            <person name="Karaoz U."/>
            <person name="Brodie E.L."/>
            <person name="Williams K.H."/>
            <person name="Hubbard S.S."/>
            <person name="Banfield J.F."/>
        </authorList>
    </citation>
    <scope>NUCLEOTIDE SEQUENCE [LARGE SCALE GENOMIC DNA]</scope>
</reference>
<evidence type="ECO:0000256" key="3">
    <source>
        <dbReference type="ARBA" id="ARBA00022691"/>
    </source>
</evidence>
<evidence type="ECO:0000313" key="4">
    <source>
        <dbReference type="EMBL" id="OGE64462.1"/>
    </source>
</evidence>
<dbReference type="GO" id="GO:0016279">
    <property type="term" value="F:protein-lysine N-methyltransferase activity"/>
    <property type="evidence" value="ECO:0007669"/>
    <property type="project" value="InterPro"/>
</dbReference>
<dbReference type="SUPFAM" id="SSF53335">
    <property type="entry name" value="S-adenosyl-L-methionine-dependent methyltransferases"/>
    <property type="match status" value="1"/>
</dbReference>
<evidence type="ECO:0008006" key="6">
    <source>
        <dbReference type="Google" id="ProtNLM"/>
    </source>
</evidence>
<gene>
    <name evidence="4" type="ORF">A3J13_02020</name>
</gene>
<name>A0A1F5MGH5_9BACT</name>
<accession>A0A1F5MGH5</accession>
<dbReference type="InterPro" id="IPR026170">
    <property type="entry name" value="FAM173A/B"/>
</dbReference>
<keyword evidence="2" id="KW-0808">Transferase</keyword>
<evidence type="ECO:0000256" key="1">
    <source>
        <dbReference type="ARBA" id="ARBA00022603"/>
    </source>
</evidence>
<proteinExistence type="predicted"/>
<dbReference type="Gene3D" id="3.40.50.150">
    <property type="entry name" value="Vaccinia Virus protein VP39"/>
    <property type="match status" value="1"/>
</dbReference>